<evidence type="ECO:0000313" key="1">
    <source>
        <dbReference type="EMBL" id="AEI46760.1"/>
    </source>
</evidence>
<dbReference type="AlphaFoldDB" id="A0A7U3ZGI0"/>
<name>A0A7U3ZGI0_RUNSL</name>
<dbReference type="RefSeq" id="WP_013926085.1">
    <property type="nucleotide sequence ID" value="NC_015703.1"/>
</dbReference>
<keyword evidence="2" id="KW-1185">Reference proteome</keyword>
<reference evidence="1 2" key="2">
    <citation type="journal article" date="2012" name="Stand. Genomic Sci.">
        <title>Complete genome sequence of the aquatic bacterium Runella slithyformis type strain (LSU 4(T)).</title>
        <authorList>
            <person name="Copeland A."/>
            <person name="Zhang X."/>
            <person name="Misra M."/>
            <person name="Lapidus A."/>
            <person name="Nolan M."/>
            <person name="Lucas S."/>
            <person name="Deshpande S."/>
            <person name="Cheng J.F."/>
            <person name="Tapia R."/>
            <person name="Goodwin L.A."/>
            <person name="Pitluck S."/>
            <person name="Liolios K."/>
            <person name="Pagani I."/>
            <person name="Ivanova N."/>
            <person name="Mikhailova N."/>
            <person name="Pati A."/>
            <person name="Chen A."/>
            <person name="Palaniappan K."/>
            <person name="Land M."/>
            <person name="Hauser L."/>
            <person name="Pan C."/>
            <person name="Jeffries C.D."/>
            <person name="Detter J.C."/>
            <person name="Brambilla E.M."/>
            <person name="Rohde M."/>
            <person name="Djao O.D."/>
            <person name="Goker M."/>
            <person name="Sikorski J."/>
            <person name="Tindall B.J."/>
            <person name="Woyke T."/>
            <person name="Bristow J."/>
            <person name="Eisen J.A."/>
            <person name="Markowitz V."/>
            <person name="Hugenholtz P."/>
            <person name="Kyrpides N.C."/>
            <person name="Klenk H.P."/>
            <person name="Mavromatis K."/>
        </authorList>
    </citation>
    <scope>NUCLEOTIDE SEQUENCE [LARGE SCALE GENOMIC DNA]</scope>
    <source>
        <strain evidence="2">ATCC 29530 / DSM 19594 / LMG 11500 / NCIMB 11436 / LSU 4</strain>
    </source>
</reference>
<proteinExistence type="predicted"/>
<dbReference type="KEGG" id="rsi:Runsl_0308"/>
<organism evidence="1 2">
    <name type="scientific">Runella slithyformis (strain ATCC 29530 / DSM 19594 / LMG 11500 / NCIMB 11436 / LSU 4)</name>
    <dbReference type="NCBI Taxonomy" id="761193"/>
    <lineage>
        <taxon>Bacteria</taxon>
        <taxon>Pseudomonadati</taxon>
        <taxon>Bacteroidota</taxon>
        <taxon>Cytophagia</taxon>
        <taxon>Cytophagales</taxon>
        <taxon>Spirosomataceae</taxon>
        <taxon>Runella</taxon>
    </lineage>
</organism>
<gene>
    <name evidence="1" type="ordered locus">Runsl_0308</name>
</gene>
<dbReference type="Proteomes" id="UP000000493">
    <property type="component" value="Chromosome"/>
</dbReference>
<reference evidence="2" key="1">
    <citation type="submission" date="2011-06" db="EMBL/GenBank/DDBJ databases">
        <title>The complete genome of chromosome of Runella slithyformis DSM 19594.</title>
        <authorList>
            <consortium name="US DOE Joint Genome Institute (JGI-PGF)"/>
            <person name="Lucas S."/>
            <person name="Han J."/>
            <person name="Lapidus A."/>
            <person name="Bruce D."/>
            <person name="Goodwin L."/>
            <person name="Pitluck S."/>
            <person name="Peters L."/>
            <person name="Kyrpides N."/>
            <person name="Mavromatis K."/>
            <person name="Ivanova N."/>
            <person name="Ovchinnikova G."/>
            <person name="Zhang X."/>
            <person name="Misra M."/>
            <person name="Detter J.C."/>
            <person name="Tapia R."/>
            <person name="Han C."/>
            <person name="Land M."/>
            <person name="Hauser L."/>
            <person name="Markowitz V."/>
            <person name="Cheng J.-F."/>
            <person name="Hugenholtz P."/>
            <person name="Woyke T."/>
            <person name="Wu D."/>
            <person name="Tindall B."/>
            <person name="Faehrich R."/>
            <person name="Brambilla E."/>
            <person name="Klenk H.-P."/>
            <person name="Eisen J.A."/>
        </authorList>
    </citation>
    <scope>NUCLEOTIDE SEQUENCE [LARGE SCALE GENOMIC DNA]</scope>
    <source>
        <strain evidence="2">ATCC 29530 / DSM 19594 / LMG 11500 / NCIMB 11436 / LSU 4</strain>
    </source>
</reference>
<dbReference type="EMBL" id="CP002859">
    <property type="protein sequence ID" value="AEI46760.1"/>
    <property type="molecule type" value="Genomic_DNA"/>
</dbReference>
<evidence type="ECO:0000313" key="2">
    <source>
        <dbReference type="Proteomes" id="UP000000493"/>
    </source>
</evidence>
<accession>A0A7U3ZGI0</accession>
<sequence>MELTFIPTRKTTEDESVPKITLSKNRLAISKKLKHLFEQHNIKEITAVAVGEAENGYLYLLVNLPEKGVKLNHLKNGEIIATNGFFLEEMRKAIYNNRFLPTDKVNTKDTDGLLKIQVGNGLQYATGKGALAFPLMLASIKQVAKADMKGGAKK</sequence>
<protein>
    <submittedName>
        <fullName evidence="1">Uncharacterized protein</fullName>
    </submittedName>
</protein>